<dbReference type="EMBL" id="CP060825">
    <property type="protein sequence ID" value="QNP61464.1"/>
    <property type="molecule type" value="Genomic_DNA"/>
</dbReference>
<gene>
    <name evidence="2" type="ORF">IAG43_00020</name>
</gene>
<dbReference type="Proteomes" id="UP000516230">
    <property type="component" value="Chromosome"/>
</dbReference>
<accession>A0A7H0HLP8</accession>
<evidence type="ECO:0000256" key="1">
    <source>
        <dbReference type="SAM" id="MobiDB-lite"/>
    </source>
</evidence>
<reference evidence="2 3" key="1">
    <citation type="submission" date="2020-08" db="EMBL/GenBank/DDBJ databases">
        <title>A novel species.</title>
        <authorList>
            <person name="Gao J."/>
        </authorList>
    </citation>
    <scope>NUCLEOTIDE SEQUENCE [LARGE SCALE GENOMIC DNA]</scope>
    <source>
        <strain evidence="2 3">CRPJ-33</strain>
    </source>
</reference>
<protein>
    <submittedName>
        <fullName evidence="2">Uncharacterized protein</fullName>
    </submittedName>
</protein>
<name>A0A7H0HLP8_9ACTN</name>
<feature type="region of interest" description="Disordered" evidence="1">
    <location>
        <begin position="1"/>
        <end position="41"/>
    </location>
</feature>
<dbReference type="AlphaFoldDB" id="A0A7H0HLP8"/>
<evidence type="ECO:0000313" key="3">
    <source>
        <dbReference type="Proteomes" id="UP000516230"/>
    </source>
</evidence>
<dbReference type="RefSeq" id="WP_187738671.1">
    <property type="nucleotide sequence ID" value="NZ_CP060825.1"/>
</dbReference>
<proteinExistence type="predicted"/>
<sequence>MLREQAATQPLAHRRRLRGVGGSTATVSATARPCTRPMRDPGTDAVRDLLRLTLQNTIGVPVPFGSIMSHEPDPAVLYPDVAAHGSLAAALQAAAAEQGVSLSLAVTPSDPLRHATITSVVPHRHSSYIAAWHHERKWTFWGSSNDRLMICGKTPDMRALPEVIRGWAEGAGLDEIKQAATFDLLTGRFEVPDNNPADVIASEWQWLLKSACEADWPQYQALIESALAEPKLRGLYPFTSHWALSFSTTPDYPFSPSFVSIDSPWGTGDYTIRERWNGPALHHVTTAAEAIAIAVGRIPADLLQISPENPAQDS</sequence>
<dbReference type="Pfam" id="PF19692">
    <property type="entry name" value="DUF6193"/>
    <property type="match status" value="1"/>
</dbReference>
<dbReference type="InterPro" id="IPR045682">
    <property type="entry name" value="DUF6193"/>
</dbReference>
<evidence type="ECO:0000313" key="2">
    <source>
        <dbReference type="EMBL" id="QNP61464.1"/>
    </source>
</evidence>
<keyword evidence="3" id="KW-1185">Reference proteome</keyword>
<dbReference type="KEGG" id="sgj:IAG43_00020"/>
<organism evidence="2 3">
    <name type="scientific">Streptomyces genisteinicus</name>
    <dbReference type="NCBI Taxonomy" id="2768068"/>
    <lineage>
        <taxon>Bacteria</taxon>
        <taxon>Bacillati</taxon>
        <taxon>Actinomycetota</taxon>
        <taxon>Actinomycetes</taxon>
        <taxon>Kitasatosporales</taxon>
        <taxon>Streptomycetaceae</taxon>
        <taxon>Streptomyces</taxon>
    </lineage>
</organism>